<dbReference type="PANTHER" id="PTHR43591">
    <property type="entry name" value="METHYLTRANSFERASE"/>
    <property type="match status" value="1"/>
</dbReference>
<evidence type="ECO:0000313" key="1">
    <source>
        <dbReference type="EMBL" id="KAB8076067.1"/>
    </source>
</evidence>
<dbReference type="Pfam" id="PF13489">
    <property type="entry name" value="Methyltransf_23"/>
    <property type="match status" value="1"/>
</dbReference>
<protein>
    <submittedName>
        <fullName evidence="1">S-adenosyl-L-methionine-dependent methyltransferase</fullName>
    </submittedName>
</protein>
<accession>A0A5N5X7L1</accession>
<dbReference type="Gene3D" id="3.40.50.150">
    <property type="entry name" value="Vaccinia Virus protein VP39"/>
    <property type="match status" value="1"/>
</dbReference>
<dbReference type="EMBL" id="ML732185">
    <property type="protein sequence ID" value="KAB8076067.1"/>
    <property type="molecule type" value="Genomic_DNA"/>
</dbReference>
<dbReference type="InterPro" id="IPR029063">
    <property type="entry name" value="SAM-dependent_MTases_sf"/>
</dbReference>
<dbReference type="SUPFAM" id="SSF53335">
    <property type="entry name" value="S-adenosyl-L-methionine-dependent methyltransferases"/>
    <property type="match status" value="1"/>
</dbReference>
<dbReference type="GO" id="GO:0032259">
    <property type="term" value="P:methylation"/>
    <property type="evidence" value="ECO:0007669"/>
    <property type="project" value="UniProtKB-KW"/>
</dbReference>
<sequence>MTECQDERQAAAAVELQILSMDPVQVDDELDYEGDCLYNDSLNSASFVTSLNSSILNYKYENGRRYHAFREGAYLVPNDEEEQDRMDLAHHVYRLVLGGGLYLAPIKEDIQRVLDLGTGTGIWAIDFADEHPSAQVIGTDLSPIQPKWVPPTCTFEIDDYESNWLYNRPFDFIHARELEGCIGDDVKFFKQAFKHLAPGGYFEIQAVTSPFLSDDDTLEKAVHANLWMKKLVEGLRKFGKPIDNVSGWKDKLKDVGFADVQQEIRKIPIGRWPKDPGLKEIGKYQAVQELQVIDSYTPALFSRVLGWSPPEIQVLMAKVKSELRDPSIHLYLPVYFVWGRKP</sequence>
<keyword evidence="1" id="KW-0489">Methyltransferase</keyword>
<gene>
    <name evidence="1" type="ORF">BDV29DRAFT_95007</name>
</gene>
<evidence type="ECO:0000313" key="2">
    <source>
        <dbReference type="Proteomes" id="UP000326565"/>
    </source>
</evidence>
<dbReference type="Proteomes" id="UP000326565">
    <property type="component" value="Unassembled WGS sequence"/>
</dbReference>
<reference evidence="1 2" key="1">
    <citation type="submission" date="2019-04" db="EMBL/GenBank/DDBJ databases">
        <title>Friends and foes A comparative genomics study of 23 Aspergillus species from section Flavi.</title>
        <authorList>
            <consortium name="DOE Joint Genome Institute"/>
            <person name="Kjaerbolling I."/>
            <person name="Vesth T."/>
            <person name="Frisvad J.C."/>
            <person name="Nybo J.L."/>
            <person name="Theobald S."/>
            <person name="Kildgaard S."/>
            <person name="Isbrandt T."/>
            <person name="Kuo A."/>
            <person name="Sato A."/>
            <person name="Lyhne E.K."/>
            <person name="Kogle M.E."/>
            <person name="Wiebenga A."/>
            <person name="Kun R.S."/>
            <person name="Lubbers R.J."/>
            <person name="Makela M.R."/>
            <person name="Barry K."/>
            <person name="Chovatia M."/>
            <person name="Clum A."/>
            <person name="Daum C."/>
            <person name="Haridas S."/>
            <person name="He G."/>
            <person name="LaButti K."/>
            <person name="Lipzen A."/>
            <person name="Mondo S."/>
            <person name="Riley R."/>
            <person name="Salamov A."/>
            <person name="Simmons B.A."/>
            <person name="Magnuson J.K."/>
            <person name="Henrissat B."/>
            <person name="Mortensen U.H."/>
            <person name="Larsen T.O."/>
            <person name="Devries R.P."/>
            <person name="Grigoriev I.V."/>
            <person name="Machida M."/>
            <person name="Baker S.E."/>
            <person name="Andersen M.R."/>
        </authorList>
    </citation>
    <scope>NUCLEOTIDE SEQUENCE [LARGE SCALE GENOMIC DNA]</scope>
    <source>
        <strain evidence="1 2">CBS 151.66</strain>
    </source>
</reference>
<organism evidence="1 2">
    <name type="scientific">Aspergillus leporis</name>
    <dbReference type="NCBI Taxonomy" id="41062"/>
    <lineage>
        <taxon>Eukaryota</taxon>
        <taxon>Fungi</taxon>
        <taxon>Dikarya</taxon>
        <taxon>Ascomycota</taxon>
        <taxon>Pezizomycotina</taxon>
        <taxon>Eurotiomycetes</taxon>
        <taxon>Eurotiomycetidae</taxon>
        <taxon>Eurotiales</taxon>
        <taxon>Aspergillaceae</taxon>
        <taxon>Aspergillus</taxon>
        <taxon>Aspergillus subgen. Circumdati</taxon>
    </lineage>
</organism>
<dbReference type="OrthoDB" id="2013972at2759"/>
<dbReference type="PANTHER" id="PTHR43591:SF31">
    <property type="entry name" value="LAEA-LIKE, PUTATIVE (AFU_ORTHOLOGUE AFUA_8G01930)-RELATED"/>
    <property type="match status" value="1"/>
</dbReference>
<dbReference type="CDD" id="cd02440">
    <property type="entry name" value="AdoMet_MTases"/>
    <property type="match status" value="1"/>
</dbReference>
<dbReference type="AlphaFoldDB" id="A0A5N5X7L1"/>
<name>A0A5N5X7L1_9EURO</name>
<keyword evidence="2" id="KW-1185">Reference proteome</keyword>
<dbReference type="GO" id="GO:0008168">
    <property type="term" value="F:methyltransferase activity"/>
    <property type="evidence" value="ECO:0007669"/>
    <property type="project" value="UniProtKB-KW"/>
</dbReference>
<keyword evidence="1" id="KW-0808">Transferase</keyword>
<proteinExistence type="predicted"/>